<feature type="region of interest" description="Disordered" evidence="1">
    <location>
        <begin position="66"/>
        <end position="155"/>
    </location>
</feature>
<dbReference type="InterPro" id="IPR050462">
    <property type="entry name" value="Retroviral_Gag-Pol_poly"/>
</dbReference>
<dbReference type="InterPro" id="IPR008919">
    <property type="entry name" value="Retrov_capsid_N"/>
</dbReference>
<dbReference type="Proteomes" id="UP001178461">
    <property type="component" value="Chromosome 2"/>
</dbReference>
<dbReference type="SUPFAM" id="SSF47943">
    <property type="entry name" value="Retrovirus capsid protein, N-terminal core domain"/>
    <property type="match status" value="1"/>
</dbReference>
<dbReference type="GO" id="GO:0019068">
    <property type="term" value="P:virion assembly"/>
    <property type="evidence" value="ECO:0007669"/>
    <property type="project" value="InterPro"/>
</dbReference>
<dbReference type="SUPFAM" id="SSF47836">
    <property type="entry name" value="Retroviral matrix proteins"/>
    <property type="match status" value="1"/>
</dbReference>
<proteinExistence type="predicted"/>
<evidence type="ECO:0000256" key="1">
    <source>
        <dbReference type="SAM" id="MobiDB-lite"/>
    </source>
</evidence>
<name>A0AA35P0U0_9SAUR</name>
<feature type="domain" description="Core shell protein Gag P30" evidence="2">
    <location>
        <begin position="232"/>
        <end position="438"/>
    </location>
</feature>
<evidence type="ECO:0000313" key="4">
    <source>
        <dbReference type="Proteomes" id="UP001178461"/>
    </source>
</evidence>
<gene>
    <name evidence="3" type="ORF">PODLI_1B007204</name>
</gene>
<dbReference type="InterPro" id="IPR010999">
    <property type="entry name" value="Retrovr_matrix"/>
</dbReference>
<dbReference type="EMBL" id="OX395127">
    <property type="protein sequence ID" value="CAI5767527.1"/>
    <property type="molecule type" value="Genomic_DNA"/>
</dbReference>
<dbReference type="AlphaFoldDB" id="A0AA35P0U0"/>
<keyword evidence="4" id="KW-1185">Reference proteome</keyword>
<dbReference type="Pfam" id="PF02093">
    <property type="entry name" value="Gag_p30"/>
    <property type="match status" value="1"/>
</dbReference>
<evidence type="ECO:0000259" key="2">
    <source>
        <dbReference type="Pfam" id="PF02093"/>
    </source>
</evidence>
<reference evidence="3" key="1">
    <citation type="submission" date="2022-12" db="EMBL/GenBank/DDBJ databases">
        <authorList>
            <person name="Alioto T."/>
            <person name="Alioto T."/>
            <person name="Gomez Garrido J."/>
        </authorList>
    </citation>
    <scope>NUCLEOTIDE SEQUENCE</scope>
</reference>
<accession>A0AA35P0U0</accession>
<dbReference type="InterPro" id="IPR003036">
    <property type="entry name" value="Gag_P30"/>
</dbReference>
<dbReference type="Gene3D" id="1.10.375.10">
    <property type="entry name" value="Human Immunodeficiency Virus Type 1 Capsid Protein"/>
    <property type="match status" value="1"/>
</dbReference>
<feature type="region of interest" description="Disordered" evidence="1">
    <location>
        <begin position="468"/>
        <end position="487"/>
    </location>
</feature>
<protein>
    <recommendedName>
        <fullName evidence="2">Core shell protein Gag P30 domain-containing protein</fullName>
    </recommendedName>
</protein>
<dbReference type="PANTHER" id="PTHR33166">
    <property type="entry name" value="GAG_P30 DOMAIN-CONTAINING PROTEIN"/>
    <property type="match status" value="1"/>
</dbReference>
<evidence type="ECO:0000313" key="3">
    <source>
        <dbReference type="EMBL" id="CAI5767527.1"/>
    </source>
</evidence>
<organism evidence="3 4">
    <name type="scientific">Podarcis lilfordi</name>
    <name type="common">Lilford's wall lizard</name>
    <dbReference type="NCBI Taxonomy" id="74358"/>
    <lineage>
        <taxon>Eukaryota</taxon>
        <taxon>Metazoa</taxon>
        <taxon>Chordata</taxon>
        <taxon>Craniata</taxon>
        <taxon>Vertebrata</taxon>
        <taxon>Euteleostomi</taxon>
        <taxon>Lepidosauria</taxon>
        <taxon>Squamata</taxon>
        <taxon>Bifurcata</taxon>
        <taxon>Unidentata</taxon>
        <taxon>Episquamata</taxon>
        <taxon>Laterata</taxon>
        <taxon>Lacertibaenia</taxon>
        <taxon>Lacertidae</taxon>
        <taxon>Podarcis</taxon>
    </lineage>
</organism>
<sequence length="566" mass="64672">MINFCRNIWPKYPIGPEGAYTWDPEGETDRYWMTQLRNYLILNKKEKEKPYLEVWFHARFYGPDPPPVSQFPLRKKEEDSDEETRPVPSAPPVVAQRPPSPPAHPAVTSPPGNARLERGQTSPGNQDAGEGVSGKEPNQEICSPPPYQPPSREVQQLERDIRNLPFPEGKPRGSPLVDAFRMYRGREGWGLSRTEDPGDSPVHTFPLRETPGGINAQGNPVMVYVVSPIKPSELRELKQTLPKLHENSQEVANLLQMWMGPHIYTYTELMYILGHLFTPEEKAMIRRAAMQYWEVKEDQRVAAPVPGQGVQQVVPSETKFPLGDPNWDINDANHRTHLIDLKEMILEGIRRAVPQSTNLTKAFEVNQMKEESPGDFIQRIRDHLTKYSGVAPDSPAFDNLLKMQFVTKAWPDIQKKLQKMNWQDAAIIDLVRTAQQVYVNREAVKSKQKCQMMAATLQKTWEVQKQQETEAARGRGGAPYRGRGRGRGVTHQVPVSFVIDVTNLVILPENVGPHEIRYWKEMSKDREVRGQDRQKEREELTQLSCSVYMMNREPPARSMGPGMSHW</sequence>